<evidence type="ECO:0000313" key="5">
    <source>
        <dbReference type="EMBL" id="UYV74769.1"/>
    </source>
</evidence>
<keyword evidence="3" id="KW-0687">Ribonucleoprotein</keyword>
<name>A0ABY6L1Q5_9ARAC</name>
<dbReference type="InterPro" id="IPR002136">
    <property type="entry name" value="Ribosomal_uL4"/>
</dbReference>
<keyword evidence="6" id="KW-1185">Reference proteome</keyword>
<evidence type="ECO:0000256" key="3">
    <source>
        <dbReference type="ARBA" id="ARBA00023274"/>
    </source>
</evidence>
<sequence length="492" mass="56254">MGLFRRPDDPSKDSPKEMEPPVVVHVVLAMIIISKWITLLPPEVKCRQLCPDNVEPPKPKLVYTTRVMEPLPPNPTQPLQETWVEDLDTIDHQKRGLVKLHPSVFGVFPRVDVIHSNIRWQQLYKHVATLARLYTSSDSDGGECVPRTTPVGSPRAENAWRRQETLATERNGQSSRRKYQIPHLFWWWQGPSPSRQPFLFLHVAQEHAILGLTSALTCKFIQPCLNPIRTMGLFRRPDDPSKDSPKEMEPPVVEVKCRQLCPDNVEPPKPKLVYTTRVMEPLPPNPTQPLQETWVEDLDTIDHQKRGLVKLHPSVFGVFPRVDVIHSNIRWQQLYKHVDYTRGLTRAEMPGGGRKPWPQKGMGRARAGSIRSPIFFGGGKAHPPRGNHSYFFMLPKNMRILGLTSALTCKFIQNDLKIVDSLEIPTGEASYIEELVETRKWGPSVLFIDDNDFMPHNISQALQEIPHMNLMPLYGEFVSYFHLTGTLSPNYL</sequence>
<dbReference type="Pfam" id="PF00573">
    <property type="entry name" value="Ribosomal_L4"/>
    <property type="match status" value="1"/>
</dbReference>
<keyword evidence="2" id="KW-0689">Ribosomal protein</keyword>
<reference evidence="5 6" key="1">
    <citation type="submission" date="2022-01" db="EMBL/GenBank/DDBJ databases">
        <title>A chromosomal length assembly of Cordylochernes scorpioides.</title>
        <authorList>
            <person name="Zeh D."/>
            <person name="Zeh J."/>
        </authorList>
    </citation>
    <scope>NUCLEOTIDE SEQUENCE [LARGE SCALE GENOMIC DNA]</scope>
    <source>
        <strain evidence="5">IN4F17</strain>
        <tissue evidence="5">Whole Body</tissue>
    </source>
</reference>
<evidence type="ECO:0000256" key="1">
    <source>
        <dbReference type="ARBA" id="ARBA00010528"/>
    </source>
</evidence>
<dbReference type="Gene3D" id="3.40.1370.10">
    <property type="match status" value="2"/>
</dbReference>
<proteinExistence type="inferred from homology"/>
<dbReference type="InterPro" id="IPR023574">
    <property type="entry name" value="Ribosomal_uL4_dom_sf"/>
</dbReference>
<comment type="similarity">
    <text evidence="1">Belongs to the universal ribosomal protein uL4 family.</text>
</comment>
<dbReference type="EMBL" id="CP092874">
    <property type="protein sequence ID" value="UYV74769.1"/>
    <property type="molecule type" value="Genomic_DNA"/>
</dbReference>
<dbReference type="SUPFAM" id="SSF52166">
    <property type="entry name" value="Ribosomal protein L4"/>
    <property type="match status" value="1"/>
</dbReference>
<evidence type="ECO:0000256" key="2">
    <source>
        <dbReference type="ARBA" id="ARBA00022980"/>
    </source>
</evidence>
<dbReference type="PANTHER" id="PTHR10746">
    <property type="entry name" value="50S RIBOSOMAL PROTEIN L4"/>
    <property type="match status" value="1"/>
</dbReference>
<gene>
    <name evidence="5" type="ORF">LAZ67_12000905</name>
</gene>
<accession>A0ABY6L1Q5</accession>
<dbReference type="PANTHER" id="PTHR10746:SF6">
    <property type="entry name" value="LARGE RIBOSOMAL SUBUNIT PROTEIN UL4M"/>
    <property type="match status" value="1"/>
</dbReference>
<organism evidence="5 6">
    <name type="scientific">Cordylochernes scorpioides</name>
    <dbReference type="NCBI Taxonomy" id="51811"/>
    <lineage>
        <taxon>Eukaryota</taxon>
        <taxon>Metazoa</taxon>
        <taxon>Ecdysozoa</taxon>
        <taxon>Arthropoda</taxon>
        <taxon>Chelicerata</taxon>
        <taxon>Arachnida</taxon>
        <taxon>Pseudoscorpiones</taxon>
        <taxon>Cheliferoidea</taxon>
        <taxon>Chernetidae</taxon>
        <taxon>Cordylochernes</taxon>
    </lineage>
</organism>
<dbReference type="InterPro" id="IPR013005">
    <property type="entry name" value="Ribosomal_uL4-like"/>
</dbReference>
<evidence type="ECO:0000313" key="6">
    <source>
        <dbReference type="Proteomes" id="UP001235939"/>
    </source>
</evidence>
<protein>
    <recommendedName>
        <fullName evidence="4">Large ribosomal subunit protein uL4m</fullName>
    </recommendedName>
</protein>
<dbReference type="Proteomes" id="UP001235939">
    <property type="component" value="Chromosome 12"/>
</dbReference>
<evidence type="ECO:0000256" key="4">
    <source>
        <dbReference type="ARBA" id="ARBA00040565"/>
    </source>
</evidence>